<reference evidence="3" key="2">
    <citation type="submission" date="2021-03" db="UniProtKB">
        <authorList>
            <consortium name="EnsemblPlants"/>
        </authorList>
    </citation>
    <scope>IDENTIFICATION</scope>
</reference>
<dbReference type="Gene3D" id="3.40.50.1820">
    <property type="entry name" value="alpha/beta hydrolase"/>
    <property type="match status" value="1"/>
</dbReference>
<dbReference type="PANTHER" id="PTHR11802:SF361">
    <property type="entry name" value="SERINE CARBOXYPEPTIDASE-LIKE 11-RELATED"/>
    <property type="match status" value="1"/>
</dbReference>
<evidence type="ECO:0008006" key="5">
    <source>
        <dbReference type="Google" id="ProtNLM"/>
    </source>
</evidence>
<keyword evidence="4" id="KW-1185">Reference proteome</keyword>
<dbReference type="GO" id="GO:0006508">
    <property type="term" value="P:proteolysis"/>
    <property type="evidence" value="ECO:0007669"/>
    <property type="project" value="InterPro"/>
</dbReference>
<dbReference type="EnsemblPlants" id="AUR62002478-RA">
    <property type="protein sequence ID" value="AUR62002478-RA:cds"/>
    <property type="gene ID" value="AUR62002478"/>
</dbReference>
<accession>A0A803KTX0</accession>
<organism evidence="3 4">
    <name type="scientific">Chenopodium quinoa</name>
    <name type="common">Quinoa</name>
    <dbReference type="NCBI Taxonomy" id="63459"/>
    <lineage>
        <taxon>Eukaryota</taxon>
        <taxon>Viridiplantae</taxon>
        <taxon>Streptophyta</taxon>
        <taxon>Embryophyta</taxon>
        <taxon>Tracheophyta</taxon>
        <taxon>Spermatophyta</taxon>
        <taxon>Magnoliopsida</taxon>
        <taxon>eudicotyledons</taxon>
        <taxon>Gunneridae</taxon>
        <taxon>Pentapetalae</taxon>
        <taxon>Caryophyllales</taxon>
        <taxon>Chenopodiaceae</taxon>
        <taxon>Chenopodioideae</taxon>
        <taxon>Atripliceae</taxon>
        <taxon>Chenopodium</taxon>
    </lineage>
</organism>
<dbReference type="SUPFAM" id="SSF53474">
    <property type="entry name" value="alpha/beta-Hydrolases"/>
    <property type="match status" value="1"/>
</dbReference>
<name>A0A803KTX0_CHEQI</name>
<evidence type="ECO:0000256" key="1">
    <source>
        <dbReference type="ARBA" id="ARBA00009431"/>
    </source>
</evidence>
<dbReference type="PRINTS" id="PR00724">
    <property type="entry name" value="CRBOXYPTASEC"/>
</dbReference>
<comment type="similarity">
    <text evidence="1">Belongs to the peptidase S10 family.</text>
</comment>
<evidence type="ECO:0000313" key="3">
    <source>
        <dbReference type="EnsemblPlants" id="AUR62002478-RA:cds"/>
    </source>
</evidence>
<feature type="region of interest" description="Disordered" evidence="2">
    <location>
        <begin position="1"/>
        <end position="25"/>
    </location>
</feature>
<dbReference type="OMA" id="PWANDIN"/>
<dbReference type="InterPro" id="IPR029058">
    <property type="entry name" value="AB_hydrolase_fold"/>
</dbReference>
<proteinExistence type="inferred from homology"/>
<dbReference type="AlphaFoldDB" id="A0A803KTX0"/>
<dbReference type="GO" id="GO:0004185">
    <property type="term" value="F:serine-type carboxypeptidase activity"/>
    <property type="evidence" value="ECO:0007669"/>
    <property type="project" value="InterPro"/>
</dbReference>
<evidence type="ECO:0000313" key="4">
    <source>
        <dbReference type="Proteomes" id="UP000596660"/>
    </source>
</evidence>
<reference evidence="3" key="1">
    <citation type="journal article" date="2017" name="Nature">
        <title>The genome of Chenopodium quinoa.</title>
        <authorList>
            <person name="Jarvis D.E."/>
            <person name="Ho Y.S."/>
            <person name="Lightfoot D.J."/>
            <person name="Schmoeckel S.M."/>
            <person name="Li B."/>
            <person name="Borm T.J.A."/>
            <person name="Ohyanagi H."/>
            <person name="Mineta K."/>
            <person name="Michell C.T."/>
            <person name="Saber N."/>
            <person name="Kharbatia N.M."/>
            <person name="Rupper R.R."/>
            <person name="Sharp A.R."/>
            <person name="Dally N."/>
            <person name="Boughton B.A."/>
            <person name="Woo Y.H."/>
            <person name="Gao G."/>
            <person name="Schijlen E.G.W.M."/>
            <person name="Guo X."/>
            <person name="Momin A.A."/>
            <person name="Negrao S."/>
            <person name="Al-Babili S."/>
            <person name="Gehring C."/>
            <person name="Roessner U."/>
            <person name="Jung C."/>
            <person name="Murphy K."/>
            <person name="Arold S.T."/>
            <person name="Gojobori T."/>
            <person name="van der Linden C.G."/>
            <person name="van Loo E.N."/>
            <person name="Jellen E.N."/>
            <person name="Maughan P.J."/>
            <person name="Tester M."/>
        </authorList>
    </citation>
    <scope>NUCLEOTIDE SEQUENCE [LARGE SCALE GENOMIC DNA]</scope>
    <source>
        <strain evidence="3">cv. PI 614886</strain>
    </source>
</reference>
<dbReference type="PANTHER" id="PTHR11802">
    <property type="entry name" value="SERINE PROTEASE FAMILY S10 SERINE CARBOXYPEPTIDASE"/>
    <property type="match status" value="1"/>
</dbReference>
<sequence>MVGAKDRGHREEKGGGGMEGGREGGERMVVGGVVVVNREGEERMVVANVLFPDSPVGAGYSYAINKSYIPSDTNTVKQAYEFLKKWLIEHPEFARNPMYITGASYAGKVIPSLVLEIMNGNEARSGPRMNLMGYIIGNPSTDNYFSKHAIEYAHRISILSDELYESAKSSCHGYYQPIVAEGNEQCKENLEAISNCMDPVEESFILESKCNVSTPDKWCRVYYRNRMSQPWANDINVQKALHVRVGTINKWFRCRGRRSDDIFEYNYEIESSVSYHQNLTTKPLRALIFSGDQDMLVPYMSTLTWIKKLNIASKDDYWRPWFFNGQVGG</sequence>
<dbReference type="Proteomes" id="UP000596660">
    <property type="component" value="Unplaced"/>
</dbReference>
<dbReference type="InterPro" id="IPR001563">
    <property type="entry name" value="Peptidase_S10"/>
</dbReference>
<dbReference type="Gramene" id="AUR62002478-RA">
    <property type="protein sequence ID" value="AUR62002478-RA:cds"/>
    <property type="gene ID" value="AUR62002478"/>
</dbReference>
<dbReference type="GO" id="GO:0016747">
    <property type="term" value="F:acyltransferase activity, transferring groups other than amino-acyl groups"/>
    <property type="evidence" value="ECO:0007669"/>
    <property type="project" value="TreeGrafter"/>
</dbReference>
<evidence type="ECO:0000256" key="2">
    <source>
        <dbReference type="SAM" id="MobiDB-lite"/>
    </source>
</evidence>
<dbReference type="Pfam" id="PF00450">
    <property type="entry name" value="Peptidase_S10"/>
    <property type="match status" value="1"/>
</dbReference>
<protein>
    <recommendedName>
        <fullName evidence="5">Carboxypeptidase</fullName>
    </recommendedName>
</protein>
<dbReference type="GO" id="GO:0019748">
    <property type="term" value="P:secondary metabolic process"/>
    <property type="evidence" value="ECO:0007669"/>
    <property type="project" value="TreeGrafter"/>
</dbReference>